<dbReference type="PROSITE" id="PS51257">
    <property type="entry name" value="PROKAR_LIPOPROTEIN"/>
    <property type="match status" value="1"/>
</dbReference>
<reference evidence="2" key="1">
    <citation type="submission" date="2016-07" db="EMBL/GenBank/DDBJ databases">
        <title>Nontailed viruses are major unrecognized killers of bacteria in the ocean.</title>
        <authorList>
            <person name="Kauffman K."/>
            <person name="Hussain F."/>
            <person name="Yang J."/>
            <person name="Arevalo P."/>
            <person name="Brown J."/>
            <person name="Cutler M."/>
            <person name="Kelly L."/>
            <person name="Polz M.F."/>
        </authorList>
    </citation>
    <scope>NUCLEOTIDE SEQUENCE [LARGE SCALE GENOMIC DNA]</scope>
    <source>
        <strain evidence="2">10N.261.45.A10</strain>
    </source>
</reference>
<dbReference type="EMBL" id="MDAL01000022">
    <property type="protein sequence ID" value="PMN91316.1"/>
    <property type="molecule type" value="Genomic_DNA"/>
</dbReference>
<protein>
    <recommendedName>
        <fullName evidence="3">Lipoprotein</fullName>
    </recommendedName>
</protein>
<dbReference type="Proteomes" id="UP000235387">
    <property type="component" value="Unassembled WGS sequence"/>
</dbReference>
<name>A0A2N7L9V7_9GAMM</name>
<dbReference type="AlphaFoldDB" id="A0A2N7L9V7"/>
<dbReference type="RefSeq" id="WP_102391070.1">
    <property type="nucleotide sequence ID" value="NZ_MDAL01000022.1"/>
</dbReference>
<comment type="caution">
    <text evidence="1">The sequence shown here is derived from an EMBL/GenBank/DDBJ whole genome shotgun (WGS) entry which is preliminary data.</text>
</comment>
<organism evidence="1 2">
    <name type="scientific">Enterovibrio norvegicus</name>
    <dbReference type="NCBI Taxonomy" id="188144"/>
    <lineage>
        <taxon>Bacteria</taxon>
        <taxon>Pseudomonadati</taxon>
        <taxon>Pseudomonadota</taxon>
        <taxon>Gammaproteobacteria</taxon>
        <taxon>Vibrionales</taxon>
        <taxon>Vibrionaceae</taxon>
        <taxon>Enterovibrio</taxon>
    </lineage>
</organism>
<evidence type="ECO:0008006" key="3">
    <source>
        <dbReference type="Google" id="ProtNLM"/>
    </source>
</evidence>
<proteinExistence type="predicted"/>
<accession>A0A2N7L9V7</accession>
<gene>
    <name evidence="1" type="ORF">BCT23_17550</name>
</gene>
<evidence type="ECO:0000313" key="2">
    <source>
        <dbReference type="Proteomes" id="UP000235387"/>
    </source>
</evidence>
<evidence type="ECO:0000313" key="1">
    <source>
        <dbReference type="EMBL" id="PMN91316.1"/>
    </source>
</evidence>
<sequence length="290" mass="32559">MKLWGWGCLLFLVGCANTDNNVRSNNIEKSYTHDNVCSEWEKEARNPRNILPRKLATGLTAKRLDIINDDFSCHINMVIEIDDDLLIYPDMEGNNRAEKVEAFNAPKGQLTLFDGLHPGMLENIIEGKKHWNDVEGFKFSFQIDFTSGNTNTVVINTLDNTGFAAGDSCYSKFIAIDLCAFVKEEELAGRKDELYTIRNNVILDKISATGKTMTLTLSYLPEFDYVLDGTAVQQKKTYANGLKAREREVCGTAGPIRGFVKAGGEIKYVYRTTKRQISYSSNELTCSSNK</sequence>